<gene>
    <name evidence="1" type="ORF">BWK73_13920</name>
</gene>
<accession>A0A1Y1QSG1</accession>
<proteinExistence type="predicted"/>
<evidence type="ECO:0000313" key="2">
    <source>
        <dbReference type="Proteomes" id="UP000192491"/>
    </source>
</evidence>
<sequence length="164" mass="18138">MFLKATTQLVNDTVIIRDTDGNEITRFVAVWQRPDSKTRKALLKARMANLKSLQTAQLELQADPENYDAEAFSATLSAIEDDGKARIRQHLNRIDGLLDDTDQPVDFTPAVIDELFRWTEYTTPLAESLARLAEGRTVEEARLKNSVPLVGTGPVAPAVAEMAA</sequence>
<dbReference type="Proteomes" id="UP000192491">
    <property type="component" value="Unassembled WGS sequence"/>
</dbReference>
<comment type="caution">
    <text evidence="1">The sequence shown here is derived from an EMBL/GenBank/DDBJ whole genome shotgun (WGS) entry which is preliminary data.</text>
</comment>
<dbReference type="EMBL" id="MTEJ01000058">
    <property type="protein sequence ID" value="OQX12808.1"/>
    <property type="molecule type" value="Genomic_DNA"/>
</dbReference>
<evidence type="ECO:0000313" key="1">
    <source>
        <dbReference type="EMBL" id="OQX12808.1"/>
    </source>
</evidence>
<name>A0A1Y1QSG1_9GAMM</name>
<dbReference type="AlphaFoldDB" id="A0A1Y1QSG1"/>
<organism evidence="1 2">
    <name type="scientific">Thiothrix lacustris</name>
    <dbReference type="NCBI Taxonomy" id="525917"/>
    <lineage>
        <taxon>Bacteria</taxon>
        <taxon>Pseudomonadati</taxon>
        <taxon>Pseudomonadota</taxon>
        <taxon>Gammaproteobacteria</taxon>
        <taxon>Thiotrichales</taxon>
        <taxon>Thiotrichaceae</taxon>
        <taxon>Thiothrix</taxon>
    </lineage>
</organism>
<reference evidence="1 2" key="1">
    <citation type="submission" date="2017-01" db="EMBL/GenBank/DDBJ databases">
        <title>Novel large sulfur bacteria in the metagenomes of groundwater-fed chemosynthetic microbial mats in the Lake Huron basin.</title>
        <authorList>
            <person name="Sharrar A.M."/>
            <person name="Flood B.E."/>
            <person name="Bailey J.V."/>
            <person name="Jones D.S."/>
            <person name="Biddanda B."/>
            <person name="Ruberg S.A."/>
            <person name="Marcus D.N."/>
            <person name="Dick G.J."/>
        </authorList>
    </citation>
    <scope>NUCLEOTIDE SEQUENCE [LARGE SCALE GENOMIC DNA]</scope>
    <source>
        <strain evidence="1">A8</strain>
    </source>
</reference>
<protein>
    <submittedName>
        <fullName evidence="1">Uncharacterized protein</fullName>
    </submittedName>
</protein>